<proteinExistence type="predicted"/>
<dbReference type="EMBL" id="BLJN01000002">
    <property type="protein sequence ID" value="GFE80475.1"/>
    <property type="molecule type" value="Genomic_DNA"/>
</dbReference>
<dbReference type="Gene3D" id="3.10.20.30">
    <property type="match status" value="1"/>
</dbReference>
<sequence length="65" mass="7045">MKITLNGVEREVSENLLDQALRELGYCDGAIATAVNGEFIPKTQRLDIVLSEGDRIEVVAPMQGG</sequence>
<dbReference type="InterPro" id="IPR003749">
    <property type="entry name" value="ThiS/MoaD-like"/>
</dbReference>
<dbReference type="CDD" id="cd00565">
    <property type="entry name" value="Ubl_ThiS"/>
    <property type="match status" value="1"/>
</dbReference>
<evidence type="ECO:0000313" key="1">
    <source>
        <dbReference type="EMBL" id="GFE80475.1"/>
    </source>
</evidence>
<dbReference type="PANTHER" id="PTHR34472">
    <property type="entry name" value="SULFUR CARRIER PROTEIN THIS"/>
    <property type="match status" value="1"/>
</dbReference>
<dbReference type="Pfam" id="PF02597">
    <property type="entry name" value="ThiS"/>
    <property type="match status" value="1"/>
</dbReference>
<dbReference type="AlphaFoldDB" id="A0A829YBH0"/>
<organism evidence="1 2">
    <name type="scientific">Steroidobacter agaridevorans</name>
    <dbReference type="NCBI Taxonomy" id="2695856"/>
    <lineage>
        <taxon>Bacteria</taxon>
        <taxon>Pseudomonadati</taxon>
        <taxon>Pseudomonadota</taxon>
        <taxon>Gammaproteobacteria</taxon>
        <taxon>Steroidobacterales</taxon>
        <taxon>Steroidobacteraceae</taxon>
        <taxon>Steroidobacter</taxon>
    </lineage>
</organism>
<dbReference type="SUPFAM" id="SSF54285">
    <property type="entry name" value="MoaD/ThiS"/>
    <property type="match status" value="1"/>
</dbReference>
<dbReference type="Proteomes" id="UP000445000">
    <property type="component" value="Unassembled WGS sequence"/>
</dbReference>
<keyword evidence="2" id="KW-1185">Reference proteome</keyword>
<dbReference type="NCBIfam" id="TIGR01683">
    <property type="entry name" value="thiS"/>
    <property type="match status" value="1"/>
</dbReference>
<dbReference type="InterPro" id="IPR012675">
    <property type="entry name" value="Beta-grasp_dom_sf"/>
</dbReference>
<dbReference type="InterPro" id="IPR010035">
    <property type="entry name" value="Thi_S"/>
</dbReference>
<evidence type="ECO:0000313" key="2">
    <source>
        <dbReference type="Proteomes" id="UP000445000"/>
    </source>
</evidence>
<dbReference type="RefSeq" id="WP_161812151.1">
    <property type="nucleotide sequence ID" value="NZ_BLJN01000002.1"/>
</dbReference>
<reference evidence="2" key="1">
    <citation type="submission" date="2020-01" db="EMBL/GenBank/DDBJ databases">
        <title>'Steroidobacter agaridevorans' sp. nov., agar-degrading bacteria isolated from rhizosphere soils.</title>
        <authorList>
            <person name="Ikenaga M."/>
            <person name="Kataoka M."/>
            <person name="Murouchi A."/>
            <person name="Katsuragi S."/>
            <person name="Sakai M."/>
        </authorList>
    </citation>
    <scope>NUCLEOTIDE SEQUENCE [LARGE SCALE GENOMIC DNA]</scope>
    <source>
        <strain evidence="2">YU21-B</strain>
    </source>
</reference>
<accession>A0A829YBH0</accession>
<comment type="caution">
    <text evidence="1">The sequence shown here is derived from an EMBL/GenBank/DDBJ whole genome shotgun (WGS) entry which is preliminary data.</text>
</comment>
<dbReference type="PANTHER" id="PTHR34472:SF1">
    <property type="entry name" value="SULFUR CARRIER PROTEIN THIS"/>
    <property type="match status" value="1"/>
</dbReference>
<protein>
    <submittedName>
        <fullName evidence="1">Thiamine biosynthesis protein ThiS</fullName>
    </submittedName>
</protein>
<dbReference type="InterPro" id="IPR016155">
    <property type="entry name" value="Mopterin_synth/thiamin_S_b"/>
</dbReference>
<name>A0A829YBH0_9GAMM</name>
<gene>
    <name evidence="1" type="ORF">GCM10011487_24750</name>
</gene>